<dbReference type="InterPro" id="IPR040443">
    <property type="entry name" value="PH_15"/>
</dbReference>
<keyword evidence="2" id="KW-1185">Reference proteome</keyword>
<dbReference type="Proteomes" id="UP000050640">
    <property type="component" value="Unplaced"/>
</dbReference>
<proteinExistence type="predicted"/>
<dbReference type="Pfam" id="PF17339">
    <property type="entry name" value="PH_15"/>
    <property type="match status" value="1"/>
</dbReference>
<reference evidence="3" key="1">
    <citation type="submission" date="2017-02" db="UniProtKB">
        <authorList>
            <consortium name="WormBaseParasite"/>
        </authorList>
    </citation>
    <scope>IDENTIFICATION</scope>
</reference>
<dbReference type="AlphaFoldDB" id="A0A0R3RW19"/>
<sequence length="435" mass="49850">MRLFRRSDEYITLPDQEALFALPSVLYGNIEKRSLTALGWRWKKRTVVLNLSGHLIIYKHFLEGFGAGEPHVGRIIHLDAAQHIQARMDKDVCYIKIHDSTRRKTELRIKGTKARLWAAKVFIRSTAAEIEWPIERPLKRPLKILDSKISMSSTGDTSGTTKVNHVKEFSRLTIASLSAESFPDYTSSVVSYQQPAQIFDVGRIRISEVLTACGAKSEANNVEKISVQNTGVIDGKYTYKKFETNGLFKRSKSASEFTITAEFFTVKKASKSVSLSQLNEVFASRQDRFRKHLQNIIENRFYDSLAKRSSNCSVSSIQKLHAQAGSFRMSQIYIPYDTLLIKDEMRTQHQQLPEPLSLSPLLADDNCKLWEELEHGDKNENDTDYLYVKFKTILMKPIVKWIAKQIPREDGDRFFLIMQDRCQAVMKDSPPDNDL</sequence>
<evidence type="ECO:0000313" key="3">
    <source>
        <dbReference type="WBParaSite" id="EEL_0000633401-mRNA-1"/>
    </source>
</evidence>
<evidence type="ECO:0000313" key="2">
    <source>
        <dbReference type="Proteomes" id="UP000050640"/>
    </source>
</evidence>
<dbReference type="WBParaSite" id="EEL_0000633401-mRNA-1">
    <property type="protein sequence ID" value="EEL_0000633401-mRNA-1"/>
    <property type="gene ID" value="EEL_0000633401"/>
</dbReference>
<evidence type="ECO:0000259" key="1">
    <source>
        <dbReference type="Pfam" id="PF17339"/>
    </source>
</evidence>
<protein>
    <submittedName>
        <fullName evidence="3">PH_15 domain-containing protein</fullName>
    </submittedName>
</protein>
<name>A0A0R3RW19_9BILA</name>
<organism evidence="2 3">
    <name type="scientific">Elaeophora elaphi</name>
    <dbReference type="NCBI Taxonomy" id="1147741"/>
    <lineage>
        <taxon>Eukaryota</taxon>
        <taxon>Metazoa</taxon>
        <taxon>Ecdysozoa</taxon>
        <taxon>Nematoda</taxon>
        <taxon>Chromadorea</taxon>
        <taxon>Rhabditida</taxon>
        <taxon>Spirurina</taxon>
        <taxon>Spiruromorpha</taxon>
        <taxon>Filarioidea</taxon>
        <taxon>Onchocercidae</taxon>
        <taxon>Elaeophora</taxon>
    </lineage>
</organism>
<dbReference type="STRING" id="1147741.A0A0R3RW19"/>
<feature type="domain" description="PH-15" evidence="1">
    <location>
        <begin position="13"/>
        <end position="121"/>
    </location>
</feature>
<accession>A0A0R3RW19</accession>